<feature type="region of interest" description="Disordered" evidence="5">
    <location>
        <begin position="100"/>
        <end position="143"/>
    </location>
</feature>
<proteinExistence type="predicted"/>
<dbReference type="PANTHER" id="PTHR31069:SF32">
    <property type="entry name" value="ARGININE METABOLISM REGULATION PROTEIN II"/>
    <property type="match status" value="1"/>
</dbReference>
<feature type="region of interest" description="Disordered" evidence="5">
    <location>
        <begin position="1"/>
        <end position="26"/>
    </location>
</feature>
<sequence length="268" mass="28422">MSNNIGHNSSSGRPAPPFDPSLLQPIVRSKRTPIACTECRRRQVKCSGTTPRCERCQKKGIECTYMPLSEQRVGGTGGSISRSGTPVTPMHGASGLNHSHGASRLAQSSGGWQTGGQAYPAGTGYPTPQGWQESQYAGSQGSQSNQAYAGVPMAYQQGFDQQATFAQQSSQGGTDMYAQSYAPQGYPSGTTYNAYGQTVSAADPRYAAYQAAQMMAGGQQSVAYAGQYAQQQVYFDPTAGQMIPADMAAQWTENSTTGFQGQHYSGQN</sequence>
<dbReference type="AlphaFoldDB" id="A0A371DKL3"/>
<feature type="compositionally biased region" description="Polar residues" evidence="5">
    <location>
        <begin position="1"/>
        <end position="12"/>
    </location>
</feature>
<evidence type="ECO:0000256" key="4">
    <source>
        <dbReference type="ARBA" id="ARBA00023242"/>
    </source>
</evidence>
<dbReference type="InterPro" id="IPR036864">
    <property type="entry name" value="Zn2-C6_fun-type_DNA-bd_sf"/>
</dbReference>
<evidence type="ECO:0000313" key="7">
    <source>
        <dbReference type="EMBL" id="RDX53067.1"/>
    </source>
</evidence>
<dbReference type="Pfam" id="PF00172">
    <property type="entry name" value="Zn_clus"/>
    <property type="match status" value="1"/>
</dbReference>
<feature type="domain" description="Zn(2)-C6 fungal-type" evidence="6">
    <location>
        <begin position="35"/>
        <end position="65"/>
    </location>
</feature>
<organism evidence="7 8">
    <name type="scientific">Lentinus brumalis</name>
    <dbReference type="NCBI Taxonomy" id="2498619"/>
    <lineage>
        <taxon>Eukaryota</taxon>
        <taxon>Fungi</taxon>
        <taxon>Dikarya</taxon>
        <taxon>Basidiomycota</taxon>
        <taxon>Agaricomycotina</taxon>
        <taxon>Agaricomycetes</taxon>
        <taxon>Polyporales</taxon>
        <taxon>Polyporaceae</taxon>
        <taxon>Lentinus</taxon>
    </lineage>
</organism>
<dbReference type="Proteomes" id="UP000256964">
    <property type="component" value="Unassembled WGS sequence"/>
</dbReference>
<dbReference type="PROSITE" id="PS00463">
    <property type="entry name" value="ZN2_CY6_FUNGAL_1"/>
    <property type="match status" value="1"/>
</dbReference>
<evidence type="ECO:0000256" key="2">
    <source>
        <dbReference type="ARBA" id="ARBA00023125"/>
    </source>
</evidence>
<name>A0A371DKL3_9APHY</name>
<dbReference type="Gene3D" id="4.10.240.10">
    <property type="entry name" value="Zn(2)-C6 fungal-type DNA-binding domain"/>
    <property type="match status" value="1"/>
</dbReference>
<dbReference type="PROSITE" id="PS50048">
    <property type="entry name" value="ZN2_CY6_FUNGAL_2"/>
    <property type="match status" value="1"/>
</dbReference>
<evidence type="ECO:0000259" key="6">
    <source>
        <dbReference type="PROSITE" id="PS50048"/>
    </source>
</evidence>
<dbReference type="SUPFAM" id="SSF57701">
    <property type="entry name" value="Zn2/Cys6 DNA-binding domain"/>
    <property type="match status" value="1"/>
</dbReference>
<dbReference type="GO" id="GO:0008270">
    <property type="term" value="F:zinc ion binding"/>
    <property type="evidence" value="ECO:0007669"/>
    <property type="project" value="InterPro"/>
</dbReference>
<evidence type="ECO:0000313" key="8">
    <source>
        <dbReference type="Proteomes" id="UP000256964"/>
    </source>
</evidence>
<reference evidence="7 8" key="1">
    <citation type="journal article" date="2018" name="Biotechnol. Biofuels">
        <title>Integrative visual omics of the white-rot fungus Polyporus brumalis exposes the biotechnological potential of its oxidative enzymes for delignifying raw plant biomass.</title>
        <authorList>
            <person name="Miyauchi S."/>
            <person name="Rancon A."/>
            <person name="Drula E."/>
            <person name="Hage H."/>
            <person name="Chaduli D."/>
            <person name="Favel A."/>
            <person name="Grisel S."/>
            <person name="Henrissat B."/>
            <person name="Herpoel-Gimbert I."/>
            <person name="Ruiz-Duenas F.J."/>
            <person name="Chevret D."/>
            <person name="Hainaut M."/>
            <person name="Lin J."/>
            <person name="Wang M."/>
            <person name="Pangilinan J."/>
            <person name="Lipzen A."/>
            <person name="Lesage-Meessen L."/>
            <person name="Navarro D."/>
            <person name="Riley R."/>
            <person name="Grigoriev I.V."/>
            <person name="Zhou S."/>
            <person name="Raouche S."/>
            <person name="Rosso M.N."/>
        </authorList>
    </citation>
    <scope>NUCLEOTIDE SEQUENCE [LARGE SCALE GENOMIC DNA]</scope>
    <source>
        <strain evidence="7 8">BRFM 1820</strain>
    </source>
</reference>
<dbReference type="InterPro" id="IPR001138">
    <property type="entry name" value="Zn2Cys6_DnaBD"/>
</dbReference>
<keyword evidence="8" id="KW-1185">Reference proteome</keyword>
<dbReference type="InterPro" id="IPR050675">
    <property type="entry name" value="OAF3"/>
</dbReference>
<keyword evidence="3" id="KW-0804">Transcription</keyword>
<dbReference type="OrthoDB" id="2260578at2759"/>
<accession>A0A371DKL3</accession>
<evidence type="ECO:0000256" key="3">
    <source>
        <dbReference type="ARBA" id="ARBA00023163"/>
    </source>
</evidence>
<evidence type="ECO:0000256" key="5">
    <source>
        <dbReference type="SAM" id="MobiDB-lite"/>
    </source>
</evidence>
<keyword evidence="2" id="KW-0238">DNA-binding</keyword>
<keyword evidence="1" id="KW-0805">Transcription regulation</keyword>
<dbReference type="CDD" id="cd00067">
    <property type="entry name" value="GAL4"/>
    <property type="match status" value="1"/>
</dbReference>
<dbReference type="GO" id="GO:0003677">
    <property type="term" value="F:DNA binding"/>
    <property type="evidence" value="ECO:0007669"/>
    <property type="project" value="UniProtKB-KW"/>
</dbReference>
<feature type="compositionally biased region" description="Polar residues" evidence="5">
    <location>
        <begin position="129"/>
        <end position="143"/>
    </location>
</feature>
<dbReference type="GO" id="GO:0000981">
    <property type="term" value="F:DNA-binding transcription factor activity, RNA polymerase II-specific"/>
    <property type="evidence" value="ECO:0007669"/>
    <property type="project" value="InterPro"/>
</dbReference>
<dbReference type="EMBL" id="KZ857388">
    <property type="protein sequence ID" value="RDX53067.1"/>
    <property type="molecule type" value="Genomic_DNA"/>
</dbReference>
<dbReference type="SMART" id="SM00066">
    <property type="entry name" value="GAL4"/>
    <property type="match status" value="1"/>
</dbReference>
<protein>
    <recommendedName>
        <fullName evidence="6">Zn(2)-C6 fungal-type domain-containing protein</fullName>
    </recommendedName>
</protein>
<gene>
    <name evidence="7" type="ORF">OH76DRAFT_66671</name>
</gene>
<evidence type="ECO:0000256" key="1">
    <source>
        <dbReference type="ARBA" id="ARBA00023015"/>
    </source>
</evidence>
<keyword evidence="4" id="KW-0539">Nucleus</keyword>
<dbReference type="PANTHER" id="PTHR31069">
    <property type="entry name" value="OLEATE-ACTIVATED TRANSCRIPTION FACTOR 1-RELATED"/>
    <property type="match status" value="1"/>
</dbReference>